<feature type="region of interest" description="Disordered" evidence="1">
    <location>
        <begin position="1"/>
        <end position="21"/>
    </location>
</feature>
<protein>
    <submittedName>
        <fullName evidence="3">N-acetyltransferase ESCO1</fullName>
    </submittedName>
</protein>
<organism evidence="2 3">
    <name type="scientific">Ascaris lumbricoides</name>
    <name type="common">Giant roundworm</name>
    <dbReference type="NCBI Taxonomy" id="6252"/>
    <lineage>
        <taxon>Eukaryota</taxon>
        <taxon>Metazoa</taxon>
        <taxon>Ecdysozoa</taxon>
        <taxon>Nematoda</taxon>
        <taxon>Chromadorea</taxon>
        <taxon>Rhabditida</taxon>
        <taxon>Spirurina</taxon>
        <taxon>Ascaridomorpha</taxon>
        <taxon>Ascaridoidea</taxon>
        <taxon>Ascarididae</taxon>
        <taxon>Ascaris</taxon>
    </lineage>
</organism>
<feature type="compositionally biased region" description="Basic and acidic residues" evidence="1">
    <location>
        <begin position="129"/>
        <end position="140"/>
    </location>
</feature>
<feature type="compositionally biased region" description="Low complexity" evidence="1">
    <location>
        <begin position="89"/>
        <end position="105"/>
    </location>
</feature>
<evidence type="ECO:0000313" key="3">
    <source>
        <dbReference type="WBParaSite" id="ALUE_0002160101-mRNA-1"/>
    </source>
</evidence>
<evidence type="ECO:0000313" key="2">
    <source>
        <dbReference type="Proteomes" id="UP000036681"/>
    </source>
</evidence>
<feature type="region of interest" description="Disordered" evidence="1">
    <location>
        <begin position="33"/>
        <end position="151"/>
    </location>
</feature>
<keyword evidence="2" id="KW-1185">Reference proteome</keyword>
<feature type="compositionally biased region" description="Basic and acidic residues" evidence="1">
    <location>
        <begin position="66"/>
        <end position="77"/>
    </location>
</feature>
<dbReference type="Proteomes" id="UP000036681">
    <property type="component" value="Unplaced"/>
</dbReference>
<reference evidence="3" key="1">
    <citation type="submission" date="2017-02" db="UniProtKB">
        <authorList>
            <consortium name="WormBaseParasite"/>
        </authorList>
    </citation>
    <scope>IDENTIFICATION</scope>
</reference>
<proteinExistence type="predicted"/>
<name>A0A0M3IS73_ASCLU</name>
<evidence type="ECO:0000256" key="1">
    <source>
        <dbReference type="SAM" id="MobiDB-lite"/>
    </source>
</evidence>
<dbReference type="WBParaSite" id="ALUE_0002160101-mRNA-1">
    <property type="protein sequence ID" value="ALUE_0002160101-mRNA-1"/>
    <property type="gene ID" value="ALUE_0002160101"/>
</dbReference>
<sequence length="213" mass="24460">RQQQNRQQQTKDCNNDDRNAVCFDPTETITQETMTEETCQAEKPLPALKRNDAVENKFPNEQAKVQSKDSPRKEKSTPPRPPSKKILQKETITQETMTEETCQAEKPLPVLKRNDTVENKFPNEQAKVQSKDPPRKEKSTPPRAPSKKILQKCPGHDLNQLEYRRDQLNHNATDVADFLPMLFEIYFLSSFRRTPRHRVPISDPTAIAQASGP</sequence>
<dbReference type="AlphaFoldDB" id="A0A0M3IS73"/>
<accession>A0A0M3IS73</accession>